<dbReference type="InterPro" id="IPR010512">
    <property type="entry name" value="DUF1091"/>
</dbReference>
<dbReference type="EMBL" id="AP029265">
    <property type="protein sequence ID" value="BFF99769.1"/>
    <property type="molecule type" value="Genomic_DNA"/>
</dbReference>
<dbReference type="PANTHER" id="PTHR20898">
    <property type="entry name" value="DAEDALUS ON 3-RELATED-RELATED"/>
    <property type="match status" value="1"/>
</dbReference>
<protein>
    <submittedName>
        <fullName evidence="2">Uncharacterized protein</fullName>
    </submittedName>
</protein>
<dbReference type="Pfam" id="PF06477">
    <property type="entry name" value="DUF1091"/>
    <property type="match status" value="1"/>
</dbReference>
<feature type="signal peptide" evidence="1">
    <location>
        <begin position="1"/>
        <end position="19"/>
    </location>
</feature>
<reference evidence="2 3" key="1">
    <citation type="submission" date="2024-02" db="EMBL/GenBank/DDBJ databases">
        <title>A chromosome-level genome assembly of Drosophila madeirensis, a fruit fly species endemic to Madeira island.</title>
        <authorList>
            <person name="Tomihara K."/>
            <person name="Llopart A."/>
            <person name="Yamamoto D."/>
        </authorList>
    </citation>
    <scope>NUCLEOTIDE SEQUENCE [LARGE SCALE GENOMIC DNA]</scope>
    <source>
        <strain evidence="2 3">RF1</strain>
    </source>
</reference>
<name>A0AAU9FUK8_DROMD</name>
<dbReference type="SMART" id="SM00697">
    <property type="entry name" value="DM8"/>
    <property type="match status" value="1"/>
</dbReference>
<evidence type="ECO:0000313" key="2">
    <source>
        <dbReference type="EMBL" id="BFF99769.1"/>
    </source>
</evidence>
<dbReference type="AlphaFoldDB" id="A0AAU9FUK8"/>
<accession>A0AAU9FUK8</accession>
<keyword evidence="1" id="KW-0732">Signal</keyword>
<evidence type="ECO:0000256" key="1">
    <source>
        <dbReference type="SAM" id="SignalP"/>
    </source>
</evidence>
<feature type="chain" id="PRO_5043426189" evidence="1">
    <location>
        <begin position="20"/>
        <end position="178"/>
    </location>
</feature>
<dbReference type="Proteomes" id="UP001500889">
    <property type="component" value="Chromosome J"/>
</dbReference>
<organism evidence="2 3">
    <name type="scientific">Drosophila madeirensis</name>
    <name type="common">Fruit fly</name>
    <dbReference type="NCBI Taxonomy" id="30013"/>
    <lineage>
        <taxon>Eukaryota</taxon>
        <taxon>Metazoa</taxon>
        <taxon>Ecdysozoa</taxon>
        <taxon>Arthropoda</taxon>
        <taxon>Hexapoda</taxon>
        <taxon>Insecta</taxon>
        <taxon>Pterygota</taxon>
        <taxon>Neoptera</taxon>
        <taxon>Endopterygota</taxon>
        <taxon>Diptera</taxon>
        <taxon>Brachycera</taxon>
        <taxon>Muscomorpha</taxon>
        <taxon>Ephydroidea</taxon>
        <taxon>Drosophilidae</taxon>
        <taxon>Drosophila</taxon>
        <taxon>Sophophora</taxon>
    </lineage>
</organism>
<sequence length="178" mass="20975">METLLCKWILLGSLMICHAYVTFTNLKCVMVDKSFGDVKCHIKAVNRTHKYIDLTARLFKGPAENVTVNLKLMRYDHGYKPFFIDLSYDACKFMKNPKNPFVSSFYNTFKKNSNLNHTCPYDHDLIVDKLYTGNLERNFDNFPSMMNGDYAFFTEWFMNKIQRAYVNVYFRLTGSRDN</sequence>
<gene>
    <name evidence="2" type="ORF">DMAD_07595</name>
</gene>
<evidence type="ECO:0000313" key="3">
    <source>
        <dbReference type="Proteomes" id="UP001500889"/>
    </source>
</evidence>
<proteinExistence type="predicted"/>
<keyword evidence="3" id="KW-1185">Reference proteome</keyword>
<dbReference type="PANTHER" id="PTHR20898:SF0">
    <property type="entry name" value="DAEDALUS ON 3-RELATED"/>
    <property type="match status" value="1"/>
</dbReference>